<keyword evidence="5" id="KW-1185">Reference proteome</keyword>
<sequence>MVACYPGNGLGCVWHVDSPHGDGRCVTCIYYLNRKWDSKVHGGVLQIFPEGHSVVANVDPILDRLLIFCSDQLNPHQVKPAYATRYTVTVWYFDAKQRAKAKGELRNLFTRETKTGLGQEAAKLLPSLRWLTPRPSSGPCEPADGLWNAWSRCSEEAVSSLFQAERGN</sequence>
<evidence type="ECO:0000313" key="5">
    <source>
        <dbReference type="Proteomes" id="UP000695026"/>
    </source>
</evidence>
<dbReference type="GO" id="GO:0005634">
    <property type="term" value="C:nucleus"/>
    <property type="evidence" value="ECO:0007669"/>
    <property type="project" value="TreeGrafter"/>
</dbReference>
<keyword evidence="1" id="KW-0847">Vitamin C</keyword>
<evidence type="ECO:0000256" key="1">
    <source>
        <dbReference type="ARBA" id="ARBA00022896"/>
    </source>
</evidence>
<dbReference type="Gene3D" id="2.60.120.620">
    <property type="entry name" value="q2cbj1_9rhob like domain"/>
    <property type="match status" value="1"/>
</dbReference>
<dbReference type="PANTHER" id="PTHR12907">
    <property type="entry name" value="EGL NINE HOMOLOG-RELATED"/>
    <property type="match status" value="1"/>
</dbReference>
<comment type="catalytic activity">
    <reaction evidence="3">
        <text>L-prolyl-[hypoxia-inducible factor alpha subunit] + 2-oxoglutarate + O2 = trans-4-hydroxy-L-prolyl-[hypoxia-inducible factor alpha subunit] + succinate + CO2</text>
        <dbReference type="Rhea" id="RHEA:48400"/>
        <dbReference type="Rhea" id="RHEA-COMP:12093"/>
        <dbReference type="Rhea" id="RHEA-COMP:12094"/>
        <dbReference type="ChEBI" id="CHEBI:15379"/>
        <dbReference type="ChEBI" id="CHEBI:16526"/>
        <dbReference type="ChEBI" id="CHEBI:16810"/>
        <dbReference type="ChEBI" id="CHEBI:30031"/>
        <dbReference type="ChEBI" id="CHEBI:50342"/>
        <dbReference type="ChEBI" id="CHEBI:61965"/>
        <dbReference type="EC" id="1.14.11.29"/>
    </reaction>
</comment>
<dbReference type="InterPro" id="IPR044862">
    <property type="entry name" value="Pro_4_hyd_alph_FE2OG_OXY"/>
</dbReference>
<name>A0A9F2WL59_PYTBI</name>
<evidence type="ECO:0000256" key="2">
    <source>
        <dbReference type="ARBA" id="ARBA00039004"/>
    </source>
</evidence>
<proteinExistence type="predicted"/>
<evidence type="ECO:0000313" key="6">
    <source>
        <dbReference type="RefSeq" id="XP_007441750.2"/>
    </source>
</evidence>
<reference evidence="6" key="1">
    <citation type="submission" date="2025-08" db="UniProtKB">
        <authorList>
            <consortium name="RefSeq"/>
        </authorList>
    </citation>
    <scope>IDENTIFICATION</scope>
    <source>
        <tissue evidence="6">Liver</tissue>
    </source>
</reference>
<gene>
    <name evidence="6" type="primary">LOC103048035</name>
</gene>
<dbReference type="InterPro" id="IPR051559">
    <property type="entry name" value="HIF_prolyl_hydroxylases"/>
</dbReference>
<dbReference type="KEGG" id="pbi:103048035"/>
<organism evidence="5 6">
    <name type="scientific">Python bivittatus</name>
    <name type="common">Burmese python</name>
    <name type="synonym">Python molurus bivittatus</name>
    <dbReference type="NCBI Taxonomy" id="176946"/>
    <lineage>
        <taxon>Eukaryota</taxon>
        <taxon>Metazoa</taxon>
        <taxon>Chordata</taxon>
        <taxon>Craniata</taxon>
        <taxon>Vertebrata</taxon>
        <taxon>Euteleostomi</taxon>
        <taxon>Lepidosauria</taxon>
        <taxon>Squamata</taxon>
        <taxon>Bifurcata</taxon>
        <taxon>Unidentata</taxon>
        <taxon>Episquamata</taxon>
        <taxon>Toxicofera</taxon>
        <taxon>Serpentes</taxon>
        <taxon>Henophidia</taxon>
        <taxon>Pythonidae</taxon>
        <taxon>Python</taxon>
    </lineage>
</organism>
<dbReference type="PANTHER" id="PTHR12907:SF6">
    <property type="entry name" value="PROLYL HYDROXYLASE EGLN2"/>
    <property type="match status" value="1"/>
</dbReference>
<evidence type="ECO:0000259" key="4">
    <source>
        <dbReference type="PROSITE" id="PS51471"/>
    </source>
</evidence>
<dbReference type="OrthoDB" id="76265at2759"/>
<dbReference type="GO" id="GO:0160082">
    <property type="term" value="F:hypoxia-inducible factor-proline dioxygenase activity"/>
    <property type="evidence" value="ECO:0007669"/>
    <property type="project" value="UniProtKB-EC"/>
</dbReference>
<dbReference type="InterPro" id="IPR005123">
    <property type="entry name" value="Oxoglu/Fe-dep_dioxygenase_dom"/>
</dbReference>
<dbReference type="AlphaFoldDB" id="A0A9F2WL59"/>
<accession>A0A9F2WL59</accession>
<dbReference type="EC" id="1.14.11.29" evidence="2"/>
<dbReference type="GO" id="GO:0008198">
    <property type="term" value="F:ferrous iron binding"/>
    <property type="evidence" value="ECO:0007669"/>
    <property type="project" value="TreeGrafter"/>
</dbReference>
<dbReference type="Pfam" id="PF13640">
    <property type="entry name" value="2OG-FeII_Oxy_3"/>
    <property type="match status" value="1"/>
</dbReference>
<dbReference type="Proteomes" id="UP000695026">
    <property type="component" value="Unplaced"/>
</dbReference>
<dbReference type="GO" id="GO:0071456">
    <property type="term" value="P:cellular response to hypoxia"/>
    <property type="evidence" value="ECO:0007669"/>
    <property type="project" value="TreeGrafter"/>
</dbReference>
<protein>
    <recommendedName>
        <fullName evidence="2">hypoxia-inducible factor-proline dioxygenase</fullName>
        <ecNumber evidence="2">1.14.11.29</ecNumber>
    </recommendedName>
</protein>
<dbReference type="GO" id="GO:0005737">
    <property type="term" value="C:cytoplasm"/>
    <property type="evidence" value="ECO:0007669"/>
    <property type="project" value="TreeGrafter"/>
</dbReference>
<evidence type="ECO:0000256" key="3">
    <source>
        <dbReference type="ARBA" id="ARBA00049134"/>
    </source>
</evidence>
<feature type="domain" description="Fe2OG dioxygenase" evidence="4">
    <location>
        <begin position="1"/>
        <end position="94"/>
    </location>
</feature>
<dbReference type="PROSITE" id="PS51471">
    <property type="entry name" value="FE2OG_OXY"/>
    <property type="match status" value="1"/>
</dbReference>
<dbReference type="GO" id="GO:0031418">
    <property type="term" value="F:L-ascorbic acid binding"/>
    <property type="evidence" value="ECO:0007669"/>
    <property type="project" value="UniProtKB-KW"/>
</dbReference>
<dbReference type="RefSeq" id="XP_007441750.2">
    <property type="nucleotide sequence ID" value="XM_007441688.2"/>
</dbReference>
<dbReference type="GeneID" id="103048035"/>